<evidence type="ECO:0000313" key="2">
    <source>
        <dbReference type="Proteomes" id="UP000646548"/>
    </source>
</evidence>
<proteinExistence type="predicted"/>
<name>A0A834EW53_ORYME</name>
<comment type="caution">
    <text evidence="1">The sequence shown here is derived from an EMBL/GenBank/DDBJ whole genome shotgun (WGS) entry which is preliminary data.</text>
</comment>
<protein>
    <submittedName>
        <fullName evidence="1">Uncharacterized protein</fullName>
    </submittedName>
</protein>
<dbReference type="EMBL" id="WKFB01001022">
    <property type="protein sequence ID" value="KAF6715910.1"/>
    <property type="molecule type" value="Genomic_DNA"/>
</dbReference>
<accession>A0A834EW53</accession>
<gene>
    <name evidence="1" type="ORF">FQA47_008894</name>
</gene>
<reference evidence="1" key="1">
    <citation type="journal article" name="BMC Genomics">
        <title>Long-read sequencing and de novo genome assembly of marine medaka (Oryzias melastigma).</title>
        <authorList>
            <person name="Liang P."/>
            <person name="Saqib H.S.A."/>
            <person name="Ni X."/>
            <person name="Shen Y."/>
        </authorList>
    </citation>
    <scope>NUCLEOTIDE SEQUENCE</scope>
    <source>
        <strain evidence="1">Bigg-433</strain>
    </source>
</reference>
<dbReference type="Proteomes" id="UP000646548">
    <property type="component" value="Unassembled WGS sequence"/>
</dbReference>
<organism evidence="1 2">
    <name type="scientific">Oryzias melastigma</name>
    <name type="common">Marine medaka</name>
    <dbReference type="NCBI Taxonomy" id="30732"/>
    <lineage>
        <taxon>Eukaryota</taxon>
        <taxon>Metazoa</taxon>
        <taxon>Chordata</taxon>
        <taxon>Craniata</taxon>
        <taxon>Vertebrata</taxon>
        <taxon>Euteleostomi</taxon>
        <taxon>Actinopterygii</taxon>
        <taxon>Neopterygii</taxon>
        <taxon>Teleostei</taxon>
        <taxon>Neoteleostei</taxon>
        <taxon>Acanthomorphata</taxon>
        <taxon>Ovalentaria</taxon>
        <taxon>Atherinomorphae</taxon>
        <taxon>Beloniformes</taxon>
        <taxon>Adrianichthyidae</taxon>
        <taxon>Oryziinae</taxon>
        <taxon>Oryzias</taxon>
    </lineage>
</organism>
<dbReference type="AlphaFoldDB" id="A0A834EW53"/>
<evidence type="ECO:0000313" key="1">
    <source>
        <dbReference type="EMBL" id="KAF6715910.1"/>
    </source>
</evidence>
<sequence>MDVFPTEVECKVNHHGIKKRIPGCHFLVGIHDFYYFDNSWFGSLPAKNSTNIYNKAKSKKGCPEATQCCAEIYKTAKTTTGSSEEKLCCCEPEFGGFEQYILE</sequence>